<reference evidence="2" key="1">
    <citation type="submission" date="2012-11" db="EMBL/GenBank/DDBJ databases">
        <authorList>
            <person name="Lucero-Rivera Y.E."/>
            <person name="Tovar-Ramirez D."/>
        </authorList>
    </citation>
    <scope>NUCLEOTIDE SEQUENCE [LARGE SCALE GENOMIC DNA]</scope>
    <source>
        <strain evidence="2">Araruama</strain>
    </source>
</reference>
<dbReference type="AlphaFoldDB" id="A0A1V1P0U9"/>
<gene>
    <name evidence="1" type="ORF">OMM_10520</name>
</gene>
<dbReference type="Proteomes" id="UP000189670">
    <property type="component" value="Unassembled WGS sequence"/>
</dbReference>
<proteinExistence type="predicted"/>
<accession>A0A1V1P0U9</accession>
<comment type="caution">
    <text evidence="1">The sequence shown here is derived from an EMBL/GenBank/DDBJ whole genome shotgun (WGS) entry which is preliminary data.</text>
</comment>
<organism evidence="1 2">
    <name type="scientific">Candidatus Magnetoglobus multicellularis str. Araruama</name>
    <dbReference type="NCBI Taxonomy" id="890399"/>
    <lineage>
        <taxon>Bacteria</taxon>
        <taxon>Pseudomonadati</taxon>
        <taxon>Thermodesulfobacteriota</taxon>
        <taxon>Desulfobacteria</taxon>
        <taxon>Desulfobacterales</taxon>
        <taxon>Desulfobacteraceae</taxon>
        <taxon>Candidatus Magnetoglobus</taxon>
    </lineage>
</organism>
<protein>
    <submittedName>
        <fullName evidence="1">Uncharacterized protein</fullName>
    </submittedName>
</protein>
<dbReference type="EMBL" id="ATBP01000950">
    <property type="protein sequence ID" value="ETR68443.1"/>
    <property type="molecule type" value="Genomic_DNA"/>
</dbReference>
<evidence type="ECO:0000313" key="2">
    <source>
        <dbReference type="Proteomes" id="UP000189670"/>
    </source>
</evidence>
<sequence length="115" mass="13533">MLSNGDLDTEAMKVNHSYLLDEKPYLLHPEIDEPKAFLRLKSNGEMSNLIEQKSNSYGYKRAILTIKLTNLNRDVLVWKRRKIINDFENSLKRKTIILFIDISNKKKIKIIWIGE</sequence>
<evidence type="ECO:0000313" key="1">
    <source>
        <dbReference type="EMBL" id="ETR68443.1"/>
    </source>
</evidence>
<name>A0A1V1P0U9_9BACT</name>